<sequence>MQKLIRTISCGLLTLSLLTPGVASAAGGLLPYNDISKHGARNAIIQGVQLGLFEAGPNVPKFYPNRDMTRAEFLVMVDRLYYGGQYQIYPLTFLSEHSEWARAEGFQEPYLPYKDVDRLTWMYKPTLHISTILDRLYGPNAIQYIFHGEMMKPNQPITNEEAAKILQMFTMSPDSKNAWEDVRSWGWLEGEKTDRVKRGDAAIAADRMVNYFLQDGIMPLLDYDGKKFPMVPDIDEVLPLFATYTDPKTTEEQIYVDAAAAIRSRNDNDETFEQLRKLADSSFPNQVGVHYLLSWNPETPIETNLEEAFLAIDAYFEDKIILPDTLGLLSANVYDISMQLGNKDESQYKKVLDRLGAYEQKVKQDSKEWESLAVYLGALEIRSGQTDLALARYQRFADRSPEALLNTSYYYLQEGRMEEAEEVLATMKPKASDSRMNQLHKMLRQEFASLKDQPAIISDLGYSLRQLDNADTYQVKGEAVLSGLTFSYTQDVNKEKQISRISGFYQSPQKLISDKLLSYTDGKTNTQYSYDTDRQTWDKSRTDKVDFLHEWVGAVKIADRAKELHARYYKQSYGKYDVITEWIPDSMLVEKSKKVSLGQGKVKDVPLFMNKYYIDRASDQIVKHTWRYEEIYEGDEYVAYSGTDHYDFTTNVAFSIPDDVRKGVAP</sequence>
<dbReference type="InterPro" id="IPR011990">
    <property type="entry name" value="TPR-like_helical_dom_sf"/>
</dbReference>
<dbReference type="PROSITE" id="PS51272">
    <property type="entry name" value="SLH"/>
    <property type="match status" value="1"/>
</dbReference>
<feature type="domain" description="SLH" evidence="2">
    <location>
        <begin position="27"/>
        <end position="91"/>
    </location>
</feature>
<organism evidence="3 4">
    <name type="scientific">Brevibacillus formosus</name>
    <dbReference type="NCBI Taxonomy" id="54913"/>
    <lineage>
        <taxon>Bacteria</taxon>
        <taxon>Bacillati</taxon>
        <taxon>Bacillota</taxon>
        <taxon>Bacilli</taxon>
        <taxon>Bacillales</taxon>
        <taxon>Paenibacillaceae</taxon>
        <taxon>Brevibacillus</taxon>
    </lineage>
</organism>
<evidence type="ECO:0000256" key="1">
    <source>
        <dbReference type="SAM" id="SignalP"/>
    </source>
</evidence>
<keyword evidence="1" id="KW-0732">Signal</keyword>
<proteinExistence type="predicted"/>
<dbReference type="Proteomes" id="UP000197781">
    <property type="component" value="Chromosome"/>
</dbReference>
<dbReference type="KEGG" id="bfm:BP422_05515"/>
<evidence type="ECO:0000313" key="4">
    <source>
        <dbReference type="Proteomes" id="UP000197781"/>
    </source>
</evidence>
<dbReference type="Gene3D" id="1.25.40.10">
    <property type="entry name" value="Tetratricopeptide repeat domain"/>
    <property type="match status" value="1"/>
</dbReference>
<dbReference type="EMBL" id="CP018145">
    <property type="protein sequence ID" value="ASJ53061.1"/>
    <property type="molecule type" value="Genomic_DNA"/>
</dbReference>
<dbReference type="Pfam" id="PF00395">
    <property type="entry name" value="SLH"/>
    <property type="match status" value="1"/>
</dbReference>
<dbReference type="AlphaFoldDB" id="A0A220MDD6"/>
<reference evidence="3 4" key="1">
    <citation type="submission" date="2016-11" db="EMBL/GenBank/DDBJ databases">
        <authorList>
            <person name="Jaros S."/>
            <person name="Januszkiewicz K."/>
            <person name="Wedrychowicz H."/>
        </authorList>
    </citation>
    <scope>NUCLEOTIDE SEQUENCE [LARGE SCALE GENOMIC DNA]</scope>
    <source>
        <strain evidence="3 4">NF2</strain>
    </source>
</reference>
<dbReference type="RefSeq" id="WP_088906909.1">
    <property type="nucleotide sequence ID" value="NZ_CP018145.1"/>
</dbReference>
<accession>A0A220MDD6</accession>
<evidence type="ECO:0000313" key="3">
    <source>
        <dbReference type="EMBL" id="ASJ53061.1"/>
    </source>
</evidence>
<evidence type="ECO:0000259" key="2">
    <source>
        <dbReference type="PROSITE" id="PS51272"/>
    </source>
</evidence>
<feature type="chain" id="PRO_5012691053" evidence="1">
    <location>
        <begin position="26"/>
        <end position="666"/>
    </location>
</feature>
<protein>
    <submittedName>
        <fullName evidence="3">S-layer protein</fullName>
    </submittedName>
</protein>
<name>A0A220MDD6_9BACL</name>
<dbReference type="InterPro" id="IPR001119">
    <property type="entry name" value="SLH_dom"/>
</dbReference>
<feature type="signal peptide" evidence="1">
    <location>
        <begin position="1"/>
        <end position="25"/>
    </location>
</feature>
<gene>
    <name evidence="3" type="ORF">BP422_05515</name>
</gene>